<keyword evidence="7" id="KW-0378">Hydrolase</keyword>
<dbReference type="InterPro" id="IPR027388">
    <property type="entry name" value="Ku70_bridge/pillars_dom_sf"/>
</dbReference>
<evidence type="ECO:0000313" key="18">
    <source>
        <dbReference type="EnsemblMetazoa" id="ENSAATROPP003853"/>
    </source>
</evidence>
<dbReference type="InterPro" id="IPR005161">
    <property type="entry name" value="Ku_N"/>
</dbReference>
<evidence type="ECO:0000256" key="10">
    <source>
        <dbReference type="ARBA" id="ARBA00023125"/>
    </source>
</evidence>
<keyword evidence="19" id="KW-1185">Reference proteome</keyword>
<dbReference type="InterPro" id="IPR002035">
    <property type="entry name" value="VWF_A"/>
</dbReference>
<dbReference type="GO" id="GO:0006303">
    <property type="term" value="P:double-strand break repair via nonhomologous end joining"/>
    <property type="evidence" value="ECO:0007669"/>
    <property type="project" value="InterPro"/>
</dbReference>
<feature type="compositionally biased region" description="Basic and acidic residues" evidence="16">
    <location>
        <begin position="547"/>
        <end position="563"/>
    </location>
</feature>
<dbReference type="EnsemblMetazoa" id="ENSAATROPT004015">
    <property type="protein sequence ID" value="ENSAATROPP003853"/>
    <property type="gene ID" value="ENSAATROPG003178"/>
</dbReference>
<reference evidence="18" key="1">
    <citation type="submission" date="2024-04" db="UniProtKB">
        <authorList>
            <consortium name="EnsemblMetazoa"/>
        </authorList>
    </citation>
    <scope>IDENTIFICATION</scope>
    <source>
        <strain evidence="18">EBRO</strain>
    </source>
</reference>
<dbReference type="EC" id="3.6.4.12" evidence="3"/>
<dbReference type="GO" id="GO:0006310">
    <property type="term" value="P:DNA recombination"/>
    <property type="evidence" value="ECO:0007669"/>
    <property type="project" value="UniProtKB-KW"/>
</dbReference>
<dbReference type="PROSITE" id="PS50234">
    <property type="entry name" value="VWFA"/>
    <property type="match status" value="1"/>
</dbReference>
<dbReference type="SMART" id="SM00559">
    <property type="entry name" value="Ku78"/>
    <property type="match status" value="1"/>
</dbReference>
<feature type="compositionally biased region" description="Polar residues" evidence="16">
    <location>
        <begin position="1"/>
        <end position="10"/>
    </location>
</feature>
<dbReference type="GO" id="GO:0003684">
    <property type="term" value="F:damaged DNA binding"/>
    <property type="evidence" value="ECO:0007669"/>
    <property type="project" value="InterPro"/>
</dbReference>
<dbReference type="PANTHER" id="PTHR12604:SF2">
    <property type="entry name" value="X-RAY REPAIR CROSS-COMPLEMENTING PROTEIN 6"/>
    <property type="match status" value="1"/>
</dbReference>
<dbReference type="PIRSF" id="PIRSF003033">
    <property type="entry name" value="Ku70"/>
    <property type="match status" value="1"/>
</dbReference>
<dbReference type="NCBIfam" id="TIGR00578">
    <property type="entry name" value="ku70"/>
    <property type="match status" value="1"/>
</dbReference>
<keyword evidence="10" id="KW-0238">DNA-binding</keyword>
<keyword evidence="6" id="KW-0227">DNA damage</keyword>
<keyword evidence="9" id="KW-0067">ATP-binding</keyword>
<dbReference type="GO" id="GO:0042162">
    <property type="term" value="F:telomeric DNA binding"/>
    <property type="evidence" value="ECO:0007669"/>
    <property type="project" value="InterPro"/>
</dbReference>
<dbReference type="Gene3D" id="3.40.50.410">
    <property type="entry name" value="von Willebrand factor, type A domain"/>
    <property type="match status" value="1"/>
</dbReference>
<dbReference type="SUPFAM" id="SSF100939">
    <property type="entry name" value="SPOC domain-like"/>
    <property type="match status" value="1"/>
</dbReference>
<keyword evidence="12" id="KW-0234">DNA repair</keyword>
<dbReference type="Gene3D" id="4.10.970.10">
    <property type="entry name" value="Ku70, bridge and pillars"/>
    <property type="match status" value="1"/>
</dbReference>
<dbReference type="InterPro" id="IPR006164">
    <property type="entry name" value="DNA_bd_Ku70/Ku80"/>
</dbReference>
<dbReference type="CDD" id="cd01458">
    <property type="entry name" value="vWA_ku"/>
    <property type="match status" value="1"/>
</dbReference>
<dbReference type="InterPro" id="IPR036465">
    <property type="entry name" value="vWFA_dom_sf"/>
</dbReference>
<dbReference type="GO" id="GO:0000723">
    <property type="term" value="P:telomere maintenance"/>
    <property type="evidence" value="ECO:0007669"/>
    <property type="project" value="InterPro"/>
</dbReference>
<evidence type="ECO:0000259" key="17">
    <source>
        <dbReference type="PROSITE" id="PS50234"/>
    </source>
</evidence>
<dbReference type="Pfam" id="PF03731">
    <property type="entry name" value="Ku_N"/>
    <property type="match status" value="1"/>
</dbReference>
<evidence type="ECO:0000256" key="11">
    <source>
        <dbReference type="ARBA" id="ARBA00023172"/>
    </source>
</evidence>
<dbReference type="FunFam" id="2.40.290.10:FF:000001">
    <property type="entry name" value="X-ray repair cross complementing 6"/>
    <property type="match status" value="1"/>
</dbReference>
<dbReference type="GO" id="GO:0005524">
    <property type="term" value="F:ATP binding"/>
    <property type="evidence" value="ECO:0007669"/>
    <property type="project" value="UniProtKB-KW"/>
</dbReference>
<dbReference type="AlphaFoldDB" id="A0AAG5CZM3"/>
<evidence type="ECO:0000256" key="5">
    <source>
        <dbReference type="ARBA" id="ARBA00022741"/>
    </source>
</evidence>
<dbReference type="CDD" id="cd00788">
    <property type="entry name" value="KU70"/>
    <property type="match status" value="1"/>
</dbReference>
<evidence type="ECO:0000256" key="12">
    <source>
        <dbReference type="ARBA" id="ARBA00023204"/>
    </source>
</evidence>
<proteinExistence type="inferred from homology"/>
<dbReference type="PANTHER" id="PTHR12604">
    <property type="entry name" value="KU AUTOANTIGEN DNA HELICASE"/>
    <property type="match status" value="1"/>
</dbReference>
<comment type="similarity">
    <text evidence="2">Belongs to the ku70 family.</text>
</comment>
<protein>
    <recommendedName>
        <fullName evidence="4">ATP-dependent DNA helicase 2 subunit 1</fullName>
        <ecNumber evidence="3">3.6.4.12</ecNumber>
    </recommendedName>
</protein>
<feature type="region of interest" description="Disordered" evidence="16">
    <location>
        <begin position="541"/>
        <end position="571"/>
    </location>
</feature>
<evidence type="ECO:0000256" key="1">
    <source>
        <dbReference type="ARBA" id="ARBA00004123"/>
    </source>
</evidence>
<dbReference type="InterPro" id="IPR005160">
    <property type="entry name" value="Ku_C"/>
</dbReference>
<evidence type="ECO:0000256" key="7">
    <source>
        <dbReference type="ARBA" id="ARBA00022801"/>
    </source>
</evidence>
<evidence type="ECO:0000256" key="15">
    <source>
        <dbReference type="ARBA" id="ARBA00065167"/>
    </source>
</evidence>
<accession>A0AAG5CZM3</accession>
<dbReference type="GO" id="GO:0016787">
    <property type="term" value="F:hydrolase activity"/>
    <property type="evidence" value="ECO:0007669"/>
    <property type="project" value="UniProtKB-KW"/>
</dbReference>
<keyword evidence="5" id="KW-0547">Nucleotide-binding</keyword>
<evidence type="ECO:0000256" key="3">
    <source>
        <dbReference type="ARBA" id="ARBA00012551"/>
    </source>
</evidence>
<dbReference type="InterPro" id="IPR047087">
    <property type="entry name" value="KU70_core_dom"/>
</dbReference>
<feature type="region of interest" description="Disordered" evidence="16">
    <location>
        <begin position="1"/>
        <end position="22"/>
    </location>
</feature>
<dbReference type="InterPro" id="IPR016194">
    <property type="entry name" value="SPOC-like_C_dom_sf"/>
</dbReference>
<comment type="subcellular location">
    <subcellularLocation>
        <location evidence="1">Nucleus</location>
    </subcellularLocation>
</comment>
<keyword evidence="8" id="KW-0347">Helicase</keyword>
<evidence type="ECO:0000256" key="2">
    <source>
        <dbReference type="ARBA" id="ARBA00005240"/>
    </source>
</evidence>
<evidence type="ECO:0000256" key="13">
    <source>
        <dbReference type="ARBA" id="ARBA00023242"/>
    </source>
</evidence>
<dbReference type="Pfam" id="PF03730">
    <property type="entry name" value="Ku_C"/>
    <property type="match status" value="1"/>
</dbReference>
<evidence type="ECO:0000256" key="4">
    <source>
        <dbReference type="ARBA" id="ARBA00014630"/>
    </source>
</evidence>
<feature type="compositionally biased region" description="Acidic residues" evidence="16">
    <location>
        <begin position="12"/>
        <end position="21"/>
    </location>
</feature>
<keyword evidence="13" id="KW-0539">Nucleus</keyword>
<evidence type="ECO:0000256" key="14">
    <source>
        <dbReference type="ARBA" id="ARBA00047995"/>
    </source>
</evidence>
<evidence type="ECO:0000256" key="8">
    <source>
        <dbReference type="ARBA" id="ARBA00022806"/>
    </source>
</evidence>
<evidence type="ECO:0000256" key="9">
    <source>
        <dbReference type="ARBA" id="ARBA00022840"/>
    </source>
</evidence>
<comment type="catalytic activity">
    <reaction evidence="14">
        <text>ATP + H2O = ADP + phosphate + H(+)</text>
        <dbReference type="Rhea" id="RHEA:13065"/>
        <dbReference type="ChEBI" id="CHEBI:15377"/>
        <dbReference type="ChEBI" id="CHEBI:15378"/>
        <dbReference type="ChEBI" id="CHEBI:30616"/>
        <dbReference type="ChEBI" id="CHEBI:43474"/>
        <dbReference type="ChEBI" id="CHEBI:456216"/>
        <dbReference type="EC" id="3.6.4.12"/>
    </reaction>
</comment>
<dbReference type="Proteomes" id="UP000075880">
    <property type="component" value="Unassembled WGS sequence"/>
</dbReference>
<evidence type="ECO:0000256" key="16">
    <source>
        <dbReference type="SAM" id="MobiDB-lite"/>
    </source>
</evidence>
<sequence length="624" mass="70582">MSGNTNWRANNSDDEDDEQGDEPYISGRSALLLLVDCSAYMFDKDPASESKFAEFLEIAEAIMRNKVIASENDLIGVIFYNTKNSPTPEAEADLQQSLVAPRQCAIFLPLSTISVEMIRTIRAMRESNDHLQFDSKYGHSEGTSLANVLWLCSRLFSHCGYKLEHSTIVLFTSNDEPHRSNSNEYQQALVKARDLLQKDIAVALVPLSDEFDCDKFYKEFLCTVLEEDMAEFVAPVYQQSKEQLLRRIFSKDFKKRALAHLKWHIADGLALGVNVYSLSRKTRFPRKVKVLRSTNEIVVTKRVYVSSTFQEGSEEVETKPLLPGEQRRSITIGGETISFKPEEMGLMKQILPPGIRLLGFKPASKILVTNHLRGSLFLYPNEDQINGSTTLFRALHEKCLEKEQVAYCIMTLRRKCAPKLVALVPQELARDADGETFRPCGFRVEFIPYAADIRNLHILEESTPPEVTEEQANVFKSVVKKLKFKFSPSGFENPSLMNVFINVESLLFEEEDVELTDSTRPDCERIDRKLEPLMAEMQNLFGEDTTEAPKRTRGDGNENEPRAKSARTGPVNDEELVAMVKRGQTASITVAVLKEYLQRHGAIGLSSKTKAKLIEQVLELQKNT</sequence>
<dbReference type="Pfam" id="PF02735">
    <property type="entry name" value="Ku"/>
    <property type="match status" value="1"/>
</dbReference>
<name>A0AAG5CZM3_ANOAO</name>
<keyword evidence="11" id="KW-0233">DNA recombination</keyword>
<dbReference type="InterPro" id="IPR006165">
    <property type="entry name" value="Ku70"/>
</dbReference>
<dbReference type="GO" id="GO:0043564">
    <property type="term" value="C:Ku70:Ku80 complex"/>
    <property type="evidence" value="ECO:0007669"/>
    <property type="project" value="InterPro"/>
</dbReference>
<organism evidence="18 19">
    <name type="scientific">Anopheles atroparvus</name>
    <name type="common">European mosquito</name>
    <dbReference type="NCBI Taxonomy" id="41427"/>
    <lineage>
        <taxon>Eukaryota</taxon>
        <taxon>Metazoa</taxon>
        <taxon>Ecdysozoa</taxon>
        <taxon>Arthropoda</taxon>
        <taxon>Hexapoda</taxon>
        <taxon>Insecta</taxon>
        <taxon>Pterygota</taxon>
        <taxon>Neoptera</taxon>
        <taxon>Endopterygota</taxon>
        <taxon>Diptera</taxon>
        <taxon>Nematocera</taxon>
        <taxon>Culicoidea</taxon>
        <taxon>Culicidae</taxon>
        <taxon>Anophelinae</taxon>
        <taxon>Anopheles</taxon>
    </lineage>
</organism>
<dbReference type="GO" id="GO:0003690">
    <property type="term" value="F:double-stranded DNA binding"/>
    <property type="evidence" value="ECO:0007669"/>
    <property type="project" value="TreeGrafter"/>
</dbReference>
<dbReference type="Gene3D" id="2.40.290.10">
    <property type="match status" value="1"/>
</dbReference>
<dbReference type="SUPFAM" id="SSF53300">
    <property type="entry name" value="vWA-like"/>
    <property type="match status" value="1"/>
</dbReference>
<evidence type="ECO:0000256" key="6">
    <source>
        <dbReference type="ARBA" id="ARBA00022763"/>
    </source>
</evidence>
<dbReference type="FunFam" id="3.40.50.410:FF:000080">
    <property type="entry name" value="X-ray repair-complementing defective repair in Chinese hamster cells 6"/>
    <property type="match status" value="1"/>
</dbReference>
<comment type="subunit">
    <text evidence="15">Heterodimer of a 70 kDa and a 80 kDa subunit.</text>
</comment>
<dbReference type="Gene3D" id="1.10.1600.10">
    <property type="match status" value="1"/>
</dbReference>
<dbReference type="GO" id="GO:0003678">
    <property type="term" value="F:DNA helicase activity"/>
    <property type="evidence" value="ECO:0007669"/>
    <property type="project" value="UniProtKB-EC"/>
</dbReference>
<evidence type="ECO:0000313" key="19">
    <source>
        <dbReference type="Proteomes" id="UP000075880"/>
    </source>
</evidence>
<feature type="domain" description="VWFA" evidence="17">
    <location>
        <begin position="30"/>
        <end position="253"/>
    </location>
</feature>